<keyword evidence="1" id="KW-0812">Transmembrane</keyword>
<keyword evidence="1" id="KW-0472">Membrane</keyword>
<reference evidence="3 4" key="2">
    <citation type="journal article" date="2019" name="G3 (Bethesda)">
        <title>Hybrid Assembly of the Genome of the Entomopathogenic Nematode Steinernema carpocapsae Identifies the X-Chromosome.</title>
        <authorList>
            <person name="Serra L."/>
            <person name="Macchietto M."/>
            <person name="Macias-Munoz A."/>
            <person name="McGill C.J."/>
            <person name="Rodriguez I.M."/>
            <person name="Rodriguez B."/>
            <person name="Murad R."/>
            <person name="Mortazavi A."/>
        </authorList>
    </citation>
    <scope>NUCLEOTIDE SEQUENCE [LARGE SCALE GENOMIC DNA]</scope>
    <source>
        <strain evidence="3 4">ALL</strain>
    </source>
</reference>
<sequence length="168" mass="18336">MRSLQAVFAFLLLSVVQVSCSSSFFEDYKTAVIIIGCVVGLVILICMSLCIAFGCWRAFRTPLPTNDASCGGVASLRCAAAIRGRGMPRMVRSGAASCGSFASLRCAAANNVLRGCVERMRRRVKAFVATLALNHCVAGRTGQKYNYFGTERVRNNENYRIRTNKAFL</sequence>
<dbReference type="Proteomes" id="UP000298663">
    <property type="component" value="Unassembled WGS sequence"/>
</dbReference>
<feature type="transmembrane region" description="Helical" evidence="1">
    <location>
        <begin position="30"/>
        <end position="56"/>
    </location>
</feature>
<organism evidence="3 4">
    <name type="scientific">Steinernema carpocapsae</name>
    <name type="common">Entomopathogenic nematode</name>
    <dbReference type="NCBI Taxonomy" id="34508"/>
    <lineage>
        <taxon>Eukaryota</taxon>
        <taxon>Metazoa</taxon>
        <taxon>Ecdysozoa</taxon>
        <taxon>Nematoda</taxon>
        <taxon>Chromadorea</taxon>
        <taxon>Rhabditida</taxon>
        <taxon>Tylenchina</taxon>
        <taxon>Panagrolaimomorpha</taxon>
        <taxon>Strongyloidoidea</taxon>
        <taxon>Steinernematidae</taxon>
        <taxon>Steinernema</taxon>
    </lineage>
</organism>
<feature type="chain" id="PRO_5020744674" description="Protein tweety homolog" evidence="2">
    <location>
        <begin position="22"/>
        <end position="168"/>
    </location>
</feature>
<evidence type="ECO:0000256" key="2">
    <source>
        <dbReference type="SAM" id="SignalP"/>
    </source>
</evidence>
<dbReference type="EMBL" id="AZBU02000014">
    <property type="protein sequence ID" value="TKR58028.1"/>
    <property type="molecule type" value="Genomic_DNA"/>
</dbReference>
<dbReference type="AlphaFoldDB" id="A0A4U5LQ30"/>
<comment type="caution">
    <text evidence="3">The sequence shown here is derived from an EMBL/GenBank/DDBJ whole genome shotgun (WGS) entry which is preliminary data.</text>
</comment>
<protein>
    <recommendedName>
        <fullName evidence="5">Protein tweety homolog</fullName>
    </recommendedName>
</protein>
<keyword evidence="4" id="KW-1185">Reference proteome</keyword>
<keyword evidence="1" id="KW-1133">Transmembrane helix</keyword>
<name>A0A4U5LQ30_STECR</name>
<evidence type="ECO:0000256" key="1">
    <source>
        <dbReference type="SAM" id="Phobius"/>
    </source>
</evidence>
<proteinExistence type="predicted"/>
<keyword evidence="2" id="KW-0732">Signal</keyword>
<evidence type="ECO:0008006" key="5">
    <source>
        <dbReference type="Google" id="ProtNLM"/>
    </source>
</evidence>
<reference evidence="3 4" key="1">
    <citation type="journal article" date="2015" name="Genome Biol.">
        <title>Comparative genomics of Steinernema reveals deeply conserved gene regulatory networks.</title>
        <authorList>
            <person name="Dillman A.R."/>
            <person name="Macchietto M."/>
            <person name="Porter C.F."/>
            <person name="Rogers A."/>
            <person name="Williams B."/>
            <person name="Antoshechkin I."/>
            <person name="Lee M.M."/>
            <person name="Goodwin Z."/>
            <person name="Lu X."/>
            <person name="Lewis E.E."/>
            <person name="Goodrich-Blair H."/>
            <person name="Stock S.P."/>
            <person name="Adams B.J."/>
            <person name="Sternberg P.W."/>
            <person name="Mortazavi A."/>
        </authorList>
    </citation>
    <scope>NUCLEOTIDE SEQUENCE [LARGE SCALE GENOMIC DNA]</scope>
    <source>
        <strain evidence="3 4">ALL</strain>
    </source>
</reference>
<evidence type="ECO:0000313" key="4">
    <source>
        <dbReference type="Proteomes" id="UP000298663"/>
    </source>
</evidence>
<feature type="signal peptide" evidence="2">
    <location>
        <begin position="1"/>
        <end position="21"/>
    </location>
</feature>
<evidence type="ECO:0000313" key="3">
    <source>
        <dbReference type="EMBL" id="TKR58028.1"/>
    </source>
</evidence>
<accession>A0A4U5LQ30</accession>
<gene>
    <name evidence="3" type="ORF">L596_030655</name>
</gene>